<dbReference type="AlphaFoldDB" id="A0A843W6P2"/>
<proteinExistence type="predicted"/>
<accession>A0A843W6P2</accession>
<evidence type="ECO:0000313" key="2">
    <source>
        <dbReference type="Proteomes" id="UP000652761"/>
    </source>
</evidence>
<reference evidence="1" key="1">
    <citation type="submission" date="2017-07" db="EMBL/GenBank/DDBJ databases">
        <title>Taro Niue Genome Assembly and Annotation.</title>
        <authorList>
            <person name="Atibalentja N."/>
            <person name="Keating K."/>
            <person name="Fields C.J."/>
        </authorList>
    </citation>
    <scope>NUCLEOTIDE SEQUENCE</scope>
    <source>
        <strain evidence="1">Niue_2</strain>
        <tissue evidence="1">Leaf</tissue>
    </source>
</reference>
<evidence type="ECO:0000313" key="1">
    <source>
        <dbReference type="EMBL" id="MQM00595.1"/>
    </source>
</evidence>
<dbReference type="Proteomes" id="UP000652761">
    <property type="component" value="Unassembled WGS sequence"/>
</dbReference>
<comment type="caution">
    <text evidence="1">The sequence shown here is derived from an EMBL/GenBank/DDBJ whole genome shotgun (WGS) entry which is preliminary data.</text>
</comment>
<organism evidence="1 2">
    <name type="scientific">Colocasia esculenta</name>
    <name type="common">Wild taro</name>
    <name type="synonym">Arum esculentum</name>
    <dbReference type="NCBI Taxonomy" id="4460"/>
    <lineage>
        <taxon>Eukaryota</taxon>
        <taxon>Viridiplantae</taxon>
        <taxon>Streptophyta</taxon>
        <taxon>Embryophyta</taxon>
        <taxon>Tracheophyta</taxon>
        <taxon>Spermatophyta</taxon>
        <taxon>Magnoliopsida</taxon>
        <taxon>Liliopsida</taxon>
        <taxon>Araceae</taxon>
        <taxon>Aroideae</taxon>
        <taxon>Colocasieae</taxon>
        <taxon>Colocasia</taxon>
    </lineage>
</organism>
<sequence length="82" mass="9035">MTTSGNFGGGRKGTFCKAILGVIGDSFMEEGVNNENMQWVSGFLDGQEGLDQSSEHWLASCFNENEIHFSSDEMYALFKVSI</sequence>
<gene>
    <name evidence="1" type="ORF">Taro_033332</name>
</gene>
<protein>
    <submittedName>
        <fullName evidence="1">Uncharacterized protein</fullName>
    </submittedName>
</protein>
<dbReference type="OrthoDB" id="1913204at2759"/>
<name>A0A843W6P2_COLES</name>
<dbReference type="EMBL" id="NMUH01002538">
    <property type="protein sequence ID" value="MQM00595.1"/>
    <property type="molecule type" value="Genomic_DNA"/>
</dbReference>
<keyword evidence="2" id="KW-1185">Reference proteome</keyword>